<dbReference type="SUPFAM" id="SSF47459">
    <property type="entry name" value="HLH, helix-loop-helix DNA-binding domain"/>
    <property type="match status" value="1"/>
</dbReference>
<dbReference type="GO" id="GO:0005634">
    <property type="term" value="C:nucleus"/>
    <property type="evidence" value="ECO:0007669"/>
    <property type="project" value="UniProtKB-SubCell"/>
</dbReference>
<dbReference type="Proteomes" id="UP000504603">
    <property type="component" value="Unplaced"/>
</dbReference>
<dbReference type="InterPro" id="IPR036638">
    <property type="entry name" value="HLH_DNA-bd_sf"/>
</dbReference>
<dbReference type="Gene3D" id="4.10.280.10">
    <property type="entry name" value="Helix-loop-helix DNA-binding domain"/>
    <property type="match status" value="1"/>
</dbReference>
<evidence type="ECO:0000313" key="7">
    <source>
        <dbReference type="Proteomes" id="UP000504603"/>
    </source>
</evidence>
<evidence type="ECO:0000259" key="6">
    <source>
        <dbReference type="PROSITE" id="PS50888"/>
    </source>
</evidence>
<evidence type="ECO:0000256" key="4">
    <source>
        <dbReference type="ARBA" id="ARBA00023163"/>
    </source>
</evidence>
<reference evidence="8" key="1">
    <citation type="submission" date="2025-08" db="UniProtKB">
        <authorList>
            <consortium name="RefSeq"/>
        </authorList>
    </citation>
    <scope>IDENTIFICATION</scope>
    <source>
        <strain evidence="8">OHB3-1</strain>
    </source>
</reference>
<keyword evidence="2" id="KW-0805">Transcription regulation</keyword>
<dbReference type="PROSITE" id="PS50888">
    <property type="entry name" value="BHLH"/>
    <property type="match status" value="1"/>
</dbReference>
<evidence type="ECO:0000256" key="2">
    <source>
        <dbReference type="ARBA" id="ARBA00023015"/>
    </source>
</evidence>
<protein>
    <submittedName>
        <fullName evidence="8">Transcription factor bHLH92</fullName>
    </submittedName>
</protein>
<dbReference type="GO" id="GO:0003677">
    <property type="term" value="F:DNA binding"/>
    <property type="evidence" value="ECO:0007669"/>
    <property type="project" value="UniProtKB-KW"/>
</dbReference>
<gene>
    <name evidence="8" type="primary">LOC111009795</name>
</gene>
<keyword evidence="3" id="KW-0238">DNA-binding</keyword>
<dbReference type="PANTHER" id="PTHR46665">
    <property type="entry name" value="TRANSCRIPTION FACTOR BHLH041-RELATED-RELATED"/>
    <property type="match status" value="1"/>
</dbReference>
<dbReference type="Pfam" id="PF00010">
    <property type="entry name" value="HLH"/>
    <property type="match status" value="1"/>
</dbReference>
<dbReference type="GeneID" id="111009795"/>
<accession>A0A6J1CBV8</accession>
<keyword evidence="7" id="KW-1185">Reference proteome</keyword>
<dbReference type="InterPro" id="IPR044658">
    <property type="entry name" value="bHLH92/bHLH041-like"/>
</dbReference>
<evidence type="ECO:0000256" key="1">
    <source>
        <dbReference type="ARBA" id="ARBA00004123"/>
    </source>
</evidence>
<dbReference type="InterPro" id="IPR011598">
    <property type="entry name" value="bHLH_dom"/>
</dbReference>
<dbReference type="InterPro" id="IPR045239">
    <property type="entry name" value="bHLH95_bHLH"/>
</dbReference>
<dbReference type="CDD" id="cd11393">
    <property type="entry name" value="bHLH_AtbHLH_like"/>
    <property type="match status" value="1"/>
</dbReference>
<sequence length="263" mass="30162">MDDGFPVEFWQSDAFWLDADLAPVARTSAFDPYSTRTNARFGQDNNLATAAAIVGDNSRNINKRMIEFWRKKWHEKNKAAAAGEDLEREKNYRHMLNERLRREKQRKSYLELHSMLPKKTKNDKNSIVQMAASTIQELKTLEAILERRDLELEIALAARKREKENGTTTTIRVALANPSSGINSMLAILNVLKTVGVNVKVINANFFDAEFSAQLDIDHTQMMGAAEVERVVQLTLTEAERKFQGQCQERTKFIKQSYFNFNN</sequence>
<dbReference type="SMART" id="SM00353">
    <property type="entry name" value="HLH"/>
    <property type="match status" value="1"/>
</dbReference>
<dbReference type="AlphaFoldDB" id="A0A6J1CBV8"/>
<feature type="domain" description="BHLH" evidence="6">
    <location>
        <begin position="89"/>
        <end position="138"/>
    </location>
</feature>
<comment type="subcellular location">
    <subcellularLocation>
        <location evidence="1">Nucleus</location>
    </subcellularLocation>
</comment>
<proteinExistence type="predicted"/>
<organism evidence="7 8">
    <name type="scientific">Momordica charantia</name>
    <name type="common">Bitter gourd</name>
    <name type="synonym">Balsam pear</name>
    <dbReference type="NCBI Taxonomy" id="3673"/>
    <lineage>
        <taxon>Eukaryota</taxon>
        <taxon>Viridiplantae</taxon>
        <taxon>Streptophyta</taxon>
        <taxon>Embryophyta</taxon>
        <taxon>Tracheophyta</taxon>
        <taxon>Spermatophyta</taxon>
        <taxon>Magnoliopsida</taxon>
        <taxon>eudicotyledons</taxon>
        <taxon>Gunneridae</taxon>
        <taxon>Pentapetalae</taxon>
        <taxon>rosids</taxon>
        <taxon>fabids</taxon>
        <taxon>Cucurbitales</taxon>
        <taxon>Cucurbitaceae</taxon>
        <taxon>Momordiceae</taxon>
        <taxon>Momordica</taxon>
    </lineage>
</organism>
<dbReference type="GO" id="GO:0046983">
    <property type="term" value="F:protein dimerization activity"/>
    <property type="evidence" value="ECO:0007669"/>
    <property type="project" value="InterPro"/>
</dbReference>
<dbReference type="OrthoDB" id="1885111at2759"/>
<dbReference type="KEGG" id="mcha:111009795"/>
<dbReference type="RefSeq" id="XP_022138697.1">
    <property type="nucleotide sequence ID" value="XM_022283005.1"/>
</dbReference>
<evidence type="ECO:0000256" key="5">
    <source>
        <dbReference type="ARBA" id="ARBA00023242"/>
    </source>
</evidence>
<name>A0A6J1CBV8_MOMCH</name>
<evidence type="ECO:0000313" key="8">
    <source>
        <dbReference type="RefSeq" id="XP_022138697.1"/>
    </source>
</evidence>
<evidence type="ECO:0000256" key="3">
    <source>
        <dbReference type="ARBA" id="ARBA00023125"/>
    </source>
</evidence>
<keyword evidence="5" id="KW-0539">Nucleus</keyword>
<keyword evidence="4" id="KW-0804">Transcription</keyword>
<dbReference type="PANTHER" id="PTHR46665:SF6">
    <property type="entry name" value="TRANSCRIPTION FACTOR BHLH92"/>
    <property type="match status" value="1"/>
</dbReference>